<dbReference type="InterPro" id="IPR011034">
    <property type="entry name" value="Formyl_transferase-like_C_sf"/>
</dbReference>
<feature type="domain" description="Formyl transferase N-terminal" evidence="6">
    <location>
        <begin position="1"/>
        <end position="178"/>
    </location>
</feature>
<evidence type="ECO:0000313" key="8">
    <source>
        <dbReference type="EMBL" id="MDR6938763.1"/>
    </source>
</evidence>
<feature type="binding site" evidence="5">
    <location>
        <begin position="108"/>
        <end position="111"/>
    </location>
    <ligand>
        <name>(6S)-5,6,7,8-tetrahydrofolate</name>
        <dbReference type="ChEBI" id="CHEBI:57453"/>
    </ligand>
</feature>
<dbReference type="InterPro" id="IPR036477">
    <property type="entry name" value="Formyl_transf_N_sf"/>
</dbReference>
<dbReference type="InterPro" id="IPR044135">
    <property type="entry name" value="Met-tRNA-FMT_C"/>
</dbReference>
<evidence type="ECO:0000256" key="1">
    <source>
        <dbReference type="ARBA" id="ARBA00010699"/>
    </source>
</evidence>
<evidence type="ECO:0000259" key="7">
    <source>
        <dbReference type="Pfam" id="PF02911"/>
    </source>
</evidence>
<dbReference type="PANTHER" id="PTHR11138:SF5">
    <property type="entry name" value="METHIONYL-TRNA FORMYLTRANSFERASE, MITOCHONDRIAL"/>
    <property type="match status" value="1"/>
</dbReference>
<feature type="domain" description="Formyl transferase C-terminal" evidence="7">
    <location>
        <begin position="202"/>
        <end position="298"/>
    </location>
</feature>
<dbReference type="SUPFAM" id="SSF53328">
    <property type="entry name" value="Formyltransferase"/>
    <property type="match status" value="1"/>
</dbReference>
<keyword evidence="4 5" id="KW-0648">Protein biosynthesis</keyword>
<dbReference type="EC" id="2.1.2.9" evidence="2 5"/>
<dbReference type="InterPro" id="IPR041711">
    <property type="entry name" value="Met-tRNA-FMT_N"/>
</dbReference>
<evidence type="ECO:0000256" key="3">
    <source>
        <dbReference type="ARBA" id="ARBA00022679"/>
    </source>
</evidence>
<comment type="caution">
    <text evidence="8">The sequence shown here is derived from an EMBL/GenBank/DDBJ whole genome shotgun (WGS) entry which is preliminary data.</text>
</comment>
<dbReference type="GO" id="GO:0004479">
    <property type="term" value="F:methionyl-tRNA formyltransferase activity"/>
    <property type="evidence" value="ECO:0007669"/>
    <property type="project" value="UniProtKB-EC"/>
</dbReference>
<evidence type="ECO:0000256" key="2">
    <source>
        <dbReference type="ARBA" id="ARBA00012261"/>
    </source>
</evidence>
<dbReference type="InterPro" id="IPR005794">
    <property type="entry name" value="Fmt"/>
</dbReference>
<keyword evidence="3 5" id="KW-0808">Transferase</keyword>
<dbReference type="EMBL" id="JAVDUJ010000001">
    <property type="protein sequence ID" value="MDR6938763.1"/>
    <property type="molecule type" value="Genomic_DNA"/>
</dbReference>
<accession>A0ABU1T073</accession>
<comment type="function">
    <text evidence="5">Attaches a formyl group to the free amino group of methionyl-tRNA(fMet). The formyl group appears to play a dual role in the initiator identity of N-formylmethionyl-tRNA by promoting its recognition by IF2 and preventing the misappropriation of this tRNA by the elongation apparatus.</text>
</comment>
<name>A0ABU1T073_9ACTO</name>
<proteinExistence type="inferred from homology"/>
<sequence length="316" mass="34357">MRIIFAGTPHTAIPTLHALAKCHEIIAVYTREPAPQGRKRVLTNSPVHDYALQHGYPVYTPSTLRDPDVAQELQDLAPDAVAVVAYGLLIPEELLQIPRLGWFNLHYSLLPRWRGAAPVQAAIAAGDQTIGTCVFQIEKGLDTGPVLSKNSFVLDRSLTAGEILAQLSESGAEQMVHVFSQLAAGTATSHDQEGESSYAPMINAQMAQIDWDRPASSVQNQIHAYLPEPGSWTEFNAKRIKINAVKVQNENSSEFQPGSIFLIGKKVCVATAKGTIELSDVAPAGKKWMSAADWLRGIRQSDPKFGLPNKTNTSQA</sequence>
<dbReference type="Pfam" id="PF00551">
    <property type="entry name" value="Formyl_trans_N"/>
    <property type="match status" value="1"/>
</dbReference>
<keyword evidence="9" id="KW-1185">Reference proteome</keyword>
<evidence type="ECO:0000256" key="5">
    <source>
        <dbReference type="HAMAP-Rule" id="MF_00182"/>
    </source>
</evidence>
<dbReference type="CDD" id="cd08704">
    <property type="entry name" value="Met_tRNA_FMT_C"/>
    <property type="match status" value="1"/>
</dbReference>
<protein>
    <recommendedName>
        <fullName evidence="2 5">Methionyl-tRNA formyltransferase</fullName>
        <ecNumber evidence="2 5">2.1.2.9</ecNumber>
    </recommendedName>
</protein>
<evidence type="ECO:0000259" key="6">
    <source>
        <dbReference type="Pfam" id="PF00551"/>
    </source>
</evidence>
<organism evidence="8 9">
    <name type="scientific">Arcanobacterium hippocoleae</name>
    <dbReference type="NCBI Taxonomy" id="149017"/>
    <lineage>
        <taxon>Bacteria</taxon>
        <taxon>Bacillati</taxon>
        <taxon>Actinomycetota</taxon>
        <taxon>Actinomycetes</taxon>
        <taxon>Actinomycetales</taxon>
        <taxon>Actinomycetaceae</taxon>
        <taxon>Arcanobacterium</taxon>
    </lineage>
</organism>
<reference evidence="8 9" key="1">
    <citation type="submission" date="2023-07" db="EMBL/GenBank/DDBJ databases">
        <title>Sequencing the genomes of 1000 actinobacteria strains.</title>
        <authorList>
            <person name="Klenk H.-P."/>
        </authorList>
    </citation>
    <scope>NUCLEOTIDE SEQUENCE [LARGE SCALE GENOMIC DNA]</scope>
    <source>
        <strain evidence="8 9">DSM 15539</strain>
    </source>
</reference>
<dbReference type="PANTHER" id="PTHR11138">
    <property type="entry name" value="METHIONYL-TRNA FORMYLTRANSFERASE"/>
    <property type="match status" value="1"/>
</dbReference>
<evidence type="ECO:0000313" key="9">
    <source>
        <dbReference type="Proteomes" id="UP001266099"/>
    </source>
</evidence>
<dbReference type="Proteomes" id="UP001266099">
    <property type="component" value="Unassembled WGS sequence"/>
</dbReference>
<comment type="catalytic activity">
    <reaction evidence="5">
        <text>L-methionyl-tRNA(fMet) + (6R)-10-formyltetrahydrofolate = N-formyl-L-methionyl-tRNA(fMet) + (6S)-5,6,7,8-tetrahydrofolate + H(+)</text>
        <dbReference type="Rhea" id="RHEA:24380"/>
        <dbReference type="Rhea" id="RHEA-COMP:9952"/>
        <dbReference type="Rhea" id="RHEA-COMP:9953"/>
        <dbReference type="ChEBI" id="CHEBI:15378"/>
        <dbReference type="ChEBI" id="CHEBI:57453"/>
        <dbReference type="ChEBI" id="CHEBI:78530"/>
        <dbReference type="ChEBI" id="CHEBI:78844"/>
        <dbReference type="ChEBI" id="CHEBI:195366"/>
        <dbReference type="EC" id="2.1.2.9"/>
    </reaction>
</comment>
<gene>
    <name evidence="5" type="primary">fmt</name>
    <name evidence="8" type="ORF">J2S36_000306</name>
</gene>
<dbReference type="Gene3D" id="3.40.50.12230">
    <property type="match status" value="1"/>
</dbReference>
<dbReference type="InterPro" id="IPR002376">
    <property type="entry name" value="Formyl_transf_N"/>
</dbReference>
<dbReference type="InterPro" id="IPR005793">
    <property type="entry name" value="Formyl_trans_C"/>
</dbReference>
<dbReference type="Pfam" id="PF02911">
    <property type="entry name" value="Formyl_trans_C"/>
    <property type="match status" value="1"/>
</dbReference>
<dbReference type="SUPFAM" id="SSF50486">
    <property type="entry name" value="FMT C-terminal domain-like"/>
    <property type="match status" value="1"/>
</dbReference>
<dbReference type="NCBIfam" id="TIGR00460">
    <property type="entry name" value="fmt"/>
    <property type="match status" value="1"/>
</dbReference>
<evidence type="ECO:0000256" key="4">
    <source>
        <dbReference type="ARBA" id="ARBA00022917"/>
    </source>
</evidence>
<dbReference type="HAMAP" id="MF_00182">
    <property type="entry name" value="Formyl_trans"/>
    <property type="match status" value="1"/>
</dbReference>
<dbReference type="RefSeq" id="WP_309954830.1">
    <property type="nucleotide sequence ID" value="NZ_JAVDUJ010000001.1"/>
</dbReference>
<comment type="similarity">
    <text evidence="1 5">Belongs to the Fmt family.</text>
</comment>
<dbReference type="CDD" id="cd08646">
    <property type="entry name" value="FMT_core_Met-tRNA-FMT_N"/>
    <property type="match status" value="1"/>
</dbReference>